<sequence>MPQLSKKHISDRNKVDGMLRFLSLWQVFWFCLNEFFRFISGLHISALELTTVANIIITVPSAICWYSKPQDVTMPEVIYSDTSIAQVILESRCPKAGGFYRYSPLDFVDRAEWSWSKQWCHYTNILRHILRPFRLDHWFPHTVPVTRIQTTYVPALSAPLYLVLSLVSLTYMSMFILGWNHTFPTAIEQQLWRCASLTSLVMAFCCLFFEFLGWNWWPTWRQRLLEYPAYRRWRAKMEWRPPRRKWAKKAHEVFGRVKSACRNNTIDQDPEMDVPLKVQLPLYLIGFTYCVTRAVMATLDFIELRSMPASAYQKVSWMNLLPFM</sequence>
<evidence type="ECO:0000256" key="1">
    <source>
        <dbReference type="SAM" id="Phobius"/>
    </source>
</evidence>
<feature type="transmembrane region" description="Helical" evidence="1">
    <location>
        <begin position="21"/>
        <end position="39"/>
    </location>
</feature>
<feature type="transmembrane region" description="Helical" evidence="1">
    <location>
        <begin position="191"/>
        <end position="217"/>
    </location>
</feature>
<protein>
    <submittedName>
        <fullName evidence="2">Uncharacterized protein</fullName>
    </submittedName>
</protein>
<evidence type="ECO:0000313" key="2">
    <source>
        <dbReference type="EMBL" id="TKX18920.1"/>
    </source>
</evidence>
<keyword evidence="1" id="KW-0472">Membrane</keyword>
<name>A0A4U7AQS6_9PEZI</name>
<reference evidence="2 3" key="1">
    <citation type="submission" date="2018-02" db="EMBL/GenBank/DDBJ databases">
        <title>Draft genome sequences of Elsinoe sp., causing black scab on jojoba.</title>
        <authorList>
            <person name="Stodart B."/>
            <person name="Jeffress S."/>
            <person name="Ash G."/>
            <person name="Arun Chinnappa K."/>
        </authorList>
    </citation>
    <scope>NUCLEOTIDE SEQUENCE [LARGE SCALE GENOMIC DNA]</scope>
    <source>
        <strain evidence="2 3">Hillstone_2</strain>
    </source>
</reference>
<accession>A0A4U7AQS6</accession>
<comment type="caution">
    <text evidence="2">The sequence shown here is derived from an EMBL/GenBank/DDBJ whole genome shotgun (WGS) entry which is preliminary data.</text>
</comment>
<dbReference type="EMBL" id="PTQR01000123">
    <property type="protein sequence ID" value="TKX18920.1"/>
    <property type="molecule type" value="Genomic_DNA"/>
</dbReference>
<keyword evidence="1" id="KW-0812">Transmembrane</keyword>
<dbReference type="PANTHER" id="PTHR35043">
    <property type="entry name" value="TRANSCRIPTION FACTOR DOMAIN-CONTAINING PROTEIN"/>
    <property type="match status" value="1"/>
</dbReference>
<gene>
    <name evidence="2" type="ORF">C1H76_8809</name>
</gene>
<evidence type="ECO:0000313" key="3">
    <source>
        <dbReference type="Proteomes" id="UP000308133"/>
    </source>
</evidence>
<dbReference type="PANTHER" id="PTHR35043:SF8">
    <property type="entry name" value="DUF4220 DOMAIN-CONTAINING PROTEIN"/>
    <property type="match status" value="1"/>
</dbReference>
<dbReference type="Proteomes" id="UP000308133">
    <property type="component" value="Unassembled WGS sequence"/>
</dbReference>
<feature type="transmembrane region" description="Helical" evidence="1">
    <location>
        <begin position="160"/>
        <end position="179"/>
    </location>
</feature>
<dbReference type="AlphaFoldDB" id="A0A4U7AQS6"/>
<keyword evidence="1" id="KW-1133">Transmembrane helix</keyword>
<organism evidence="2 3">
    <name type="scientific">Elsinoe australis</name>
    <dbReference type="NCBI Taxonomy" id="40998"/>
    <lineage>
        <taxon>Eukaryota</taxon>
        <taxon>Fungi</taxon>
        <taxon>Dikarya</taxon>
        <taxon>Ascomycota</taxon>
        <taxon>Pezizomycotina</taxon>
        <taxon>Dothideomycetes</taxon>
        <taxon>Dothideomycetidae</taxon>
        <taxon>Myriangiales</taxon>
        <taxon>Elsinoaceae</taxon>
        <taxon>Elsinoe</taxon>
    </lineage>
</organism>
<proteinExistence type="predicted"/>